<evidence type="ECO:0000313" key="1">
    <source>
        <dbReference type="EMBL" id="GBN55839.1"/>
    </source>
</evidence>
<protein>
    <recommendedName>
        <fullName evidence="3">HAT C-terminal dimerisation domain-containing protein</fullName>
    </recommendedName>
</protein>
<proteinExistence type="predicted"/>
<dbReference type="AlphaFoldDB" id="A0A4Y2PX74"/>
<sequence>MILILSHGQASVERGFSINKHIEVENLKEMSYTAQRLVYDNIQSYTHVHEVPITEDLRKSVASSRMKCEEYLEENRKQQMAISSQMKRKHFCDELEV</sequence>
<organism evidence="1 2">
    <name type="scientific">Araneus ventricosus</name>
    <name type="common">Orbweaver spider</name>
    <name type="synonym">Epeira ventricosa</name>
    <dbReference type="NCBI Taxonomy" id="182803"/>
    <lineage>
        <taxon>Eukaryota</taxon>
        <taxon>Metazoa</taxon>
        <taxon>Ecdysozoa</taxon>
        <taxon>Arthropoda</taxon>
        <taxon>Chelicerata</taxon>
        <taxon>Arachnida</taxon>
        <taxon>Araneae</taxon>
        <taxon>Araneomorphae</taxon>
        <taxon>Entelegynae</taxon>
        <taxon>Araneoidea</taxon>
        <taxon>Araneidae</taxon>
        <taxon>Araneus</taxon>
    </lineage>
</organism>
<evidence type="ECO:0000313" key="2">
    <source>
        <dbReference type="Proteomes" id="UP000499080"/>
    </source>
</evidence>
<keyword evidence="2" id="KW-1185">Reference proteome</keyword>
<comment type="caution">
    <text evidence="1">The sequence shown here is derived from an EMBL/GenBank/DDBJ whole genome shotgun (WGS) entry which is preliminary data.</text>
</comment>
<name>A0A4Y2PX74_ARAVE</name>
<reference evidence="1 2" key="1">
    <citation type="journal article" date="2019" name="Sci. Rep.">
        <title>Orb-weaving spider Araneus ventricosus genome elucidates the spidroin gene catalogue.</title>
        <authorList>
            <person name="Kono N."/>
            <person name="Nakamura H."/>
            <person name="Ohtoshi R."/>
            <person name="Moran D.A.P."/>
            <person name="Shinohara A."/>
            <person name="Yoshida Y."/>
            <person name="Fujiwara M."/>
            <person name="Mori M."/>
            <person name="Tomita M."/>
            <person name="Arakawa K."/>
        </authorList>
    </citation>
    <scope>NUCLEOTIDE SEQUENCE [LARGE SCALE GENOMIC DNA]</scope>
</reference>
<dbReference type="OrthoDB" id="6435013at2759"/>
<dbReference type="Proteomes" id="UP000499080">
    <property type="component" value="Unassembled WGS sequence"/>
</dbReference>
<gene>
    <name evidence="1" type="ORF">AVEN_260637_1</name>
</gene>
<dbReference type="EMBL" id="BGPR01012388">
    <property type="protein sequence ID" value="GBN55839.1"/>
    <property type="molecule type" value="Genomic_DNA"/>
</dbReference>
<accession>A0A4Y2PX74</accession>
<evidence type="ECO:0008006" key="3">
    <source>
        <dbReference type="Google" id="ProtNLM"/>
    </source>
</evidence>